<sequence>MDGDRLSAYQDKSRLRSRALQLRLDDGVHQRHGPDHVLDNVHGDGGALQTPEAVLVAEGTPEELPVKLAYAQRRDPRALDAAVDAADEVALTVRGGSDQPKLVGSFERGAAKGVGVGEPLGSQQPHPQHLAVGQVQVARVLGKGTRGEPGQQAVVGGAVGREQDVAVEVDAEVLEVPDEVVDHVRVVEDRPRTLGRPVSLRVRAGGPAGGGDEAGEAPEVAGGDVGHAGNKVLRGDRGSRRTEVAASPFSSIISTLQRLPALTSCPAALAGGEASGVKSPRSDSMSSLWSETLALPPCVKGVAAFTVAASATSSEPFDNLAIRSSLIARKSSSDGFTAPPPEAGGLPAAGFPSLAELGPAAVEPPDAPASRDVGASMAVVFSFDASLRTTVLECPGESVPPVVGSPAAAAGGVAEAPVPALPWPRETDDRCSFRALSLFSSFSIPTLTFVSGSLPRRQLSRSQTGRCRERRTVSAVADGSAGWSAVSSAAGGASAVISGGLGEASEGCVGGSWGARVVTEVDSAGAPSEEGAVVVELTGSLSSVALSGTFWGASPWEPDWAVPLGSQAASPSGACSASKALATVSATLPSVKSSASLEERRLNKLRKNPRLNRPVNLPLEPRETVPSRFVRNGDGFISLGVGVTGAALSGRVGAVRAEEIRQRKLADDAAVVQLVQYRIGDLLGATDNVTPDGLGVELRCLGRIDATKEPHDPPPSATIGATDGPLKVDQNLRNVKVLSVRGLVLLNGRTAGGTRGVLEQPRLEAGEVEDVAAVDAPGGVVELLTADDAAAVALLLGLGRPGVALLEGLDDAAVLHEHLAAVRDVLEDVENVEEHVGRHVAGVVQVVRELEEEHDRGLVLQAAVVEKVEHVDQVAEHAKEADEGHAEDLENHPQGEGVAPVQVPRQGVDQVAVGHRERVDEAREPHDREVAGDVHLEGVGEPGVEQGVEALERHEGGEPRLREHDEEHRVQQVVARRLLELLGLQLGELPEEEVDRDLAAEGEEHEEVVVQDGYAGLVVHEVDHHLVEAAGLERHVADAAREEQVAHDDVALPDIIPRLRHCLARCGEKQSGLTRVPSRWEVA</sequence>
<dbReference type="Proteomes" id="UP001497744">
    <property type="component" value="Unassembled WGS sequence"/>
</dbReference>
<reference evidence="2 3" key="1">
    <citation type="submission" date="2021-06" db="EMBL/GenBank/DDBJ databases">
        <title>Genome sequence of Babesia caballi.</title>
        <authorList>
            <person name="Yamagishi J."/>
            <person name="Kidaka T."/>
            <person name="Ochi A."/>
        </authorList>
    </citation>
    <scope>NUCLEOTIDE SEQUENCE [LARGE SCALE GENOMIC DNA]</scope>
    <source>
        <strain evidence="2">USDA-D6B2</strain>
    </source>
</reference>
<protein>
    <submittedName>
        <fullName evidence="2">KxYKxGKxW signal peptide domain protein</fullName>
    </submittedName>
</protein>
<dbReference type="GeneID" id="94194273"/>
<comment type="caution">
    <text evidence="2">The sequence shown here is derived from an EMBL/GenBank/DDBJ whole genome shotgun (WGS) entry which is preliminary data.</text>
</comment>
<feature type="region of interest" description="Disordered" evidence="1">
    <location>
        <begin position="878"/>
        <end position="900"/>
    </location>
</feature>
<evidence type="ECO:0000313" key="2">
    <source>
        <dbReference type="EMBL" id="GIX62792.1"/>
    </source>
</evidence>
<evidence type="ECO:0000256" key="1">
    <source>
        <dbReference type="SAM" id="MobiDB-lite"/>
    </source>
</evidence>
<feature type="region of interest" description="Disordered" evidence="1">
    <location>
        <begin position="200"/>
        <end position="240"/>
    </location>
</feature>
<accession>A0AAV4LSR1</accession>
<feature type="compositionally biased region" description="Basic and acidic residues" evidence="1">
    <location>
        <begin position="878"/>
        <end position="893"/>
    </location>
</feature>
<dbReference type="AlphaFoldDB" id="A0AAV4LSR1"/>
<gene>
    <name evidence="2" type="ORF">BcabD6B2_22270</name>
</gene>
<proteinExistence type="predicted"/>
<keyword evidence="3" id="KW-1185">Reference proteome</keyword>
<organism evidence="2 3">
    <name type="scientific">Babesia caballi</name>
    <dbReference type="NCBI Taxonomy" id="5871"/>
    <lineage>
        <taxon>Eukaryota</taxon>
        <taxon>Sar</taxon>
        <taxon>Alveolata</taxon>
        <taxon>Apicomplexa</taxon>
        <taxon>Aconoidasida</taxon>
        <taxon>Piroplasmida</taxon>
        <taxon>Babesiidae</taxon>
        <taxon>Babesia</taxon>
    </lineage>
</organism>
<name>A0AAV4LSR1_BABCB</name>
<dbReference type="EMBL" id="BPLF01000002">
    <property type="protein sequence ID" value="GIX62792.1"/>
    <property type="molecule type" value="Genomic_DNA"/>
</dbReference>
<dbReference type="RefSeq" id="XP_067714861.1">
    <property type="nucleotide sequence ID" value="XM_067858760.1"/>
</dbReference>
<evidence type="ECO:0000313" key="3">
    <source>
        <dbReference type="Proteomes" id="UP001497744"/>
    </source>
</evidence>